<evidence type="ECO:0000313" key="5">
    <source>
        <dbReference type="EMBL" id="QKV19593.1"/>
    </source>
</evidence>
<evidence type="ECO:0000313" key="6">
    <source>
        <dbReference type="Proteomes" id="UP000509367"/>
    </source>
</evidence>
<keyword evidence="6" id="KW-1185">Reference proteome</keyword>
<dbReference type="InterPro" id="IPR023214">
    <property type="entry name" value="HAD_sf"/>
</dbReference>
<evidence type="ECO:0000256" key="4">
    <source>
        <dbReference type="ARBA" id="ARBA00013078"/>
    </source>
</evidence>
<dbReference type="Gene3D" id="1.10.150.240">
    <property type="entry name" value="Putative phosphatase, domain 2"/>
    <property type="match status" value="1"/>
</dbReference>
<dbReference type="Pfam" id="PF00702">
    <property type="entry name" value="Hydrolase"/>
    <property type="match status" value="1"/>
</dbReference>
<dbReference type="InterPro" id="IPR050155">
    <property type="entry name" value="HAD-like_hydrolase_sf"/>
</dbReference>
<proteinExistence type="inferred from homology"/>
<gene>
    <name evidence="5" type="ORF">HTY61_14600</name>
</gene>
<comment type="pathway">
    <text evidence="2">Organic acid metabolism; glycolate biosynthesis; glycolate from 2-phosphoglycolate: step 1/1.</text>
</comment>
<comment type="similarity">
    <text evidence="3">Belongs to the HAD-like hydrolase superfamily. CbbY/CbbZ/Gph/YieH family.</text>
</comment>
<dbReference type="SFLD" id="SFLDG01129">
    <property type="entry name" value="C1.5:_HAD__Beta-PGM__Phosphata"/>
    <property type="match status" value="1"/>
</dbReference>
<dbReference type="GO" id="GO:0006281">
    <property type="term" value="P:DNA repair"/>
    <property type="evidence" value="ECO:0007669"/>
    <property type="project" value="TreeGrafter"/>
</dbReference>
<dbReference type="KEGG" id="orm:HTY61_14600"/>
<dbReference type="InterPro" id="IPR006439">
    <property type="entry name" value="HAD-SF_hydro_IA"/>
</dbReference>
<dbReference type="SFLD" id="SFLDS00003">
    <property type="entry name" value="Haloacid_Dehalogenase"/>
    <property type="match status" value="1"/>
</dbReference>
<dbReference type="SUPFAM" id="SSF56784">
    <property type="entry name" value="HAD-like"/>
    <property type="match status" value="1"/>
</dbReference>
<dbReference type="Gene3D" id="3.40.50.1000">
    <property type="entry name" value="HAD superfamily/HAD-like"/>
    <property type="match status" value="1"/>
</dbReference>
<evidence type="ECO:0000256" key="1">
    <source>
        <dbReference type="ARBA" id="ARBA00000830"/>
    </source>
</evidence>
<dbReference type="InterPro" id="IPR023198">
    <property type="entry name" value="PGP-like_dom2"/>
</dbReference>
<dbReference type="GO" id="GO:0005829">
    <property type="term" value="C:cytosol"/>
    <property type="evidence" value="ECO:0007669"/>
    <property type="project" value="TreeGrafter"/>
</dbReference>
<reference evidence="5 6" key="1">
    <citation type="submission" date="2020-06" db="EMBL/GenBank/DDBJ databases">
        <title>Oricola thermophila sp. nov. isolated from a tidal sediments.</title>
        <authorList>
            <person name="Kwon K.K."/>
            <person name="Yang S.-H."/>
            <person name="Park M.-J."/>
        </authorList>
    </citation>
    <scope>NUCLEOTIDE SEQUENCE [LARGE SCALE GENOMIC DNA]</scope>
    <source>
        <strain evidence="5 6">MEBiC13590</strain>
    </source>
</reference>
<dbReference type="AlphaFoldDB" id="A0A6N1VGD7"/>
<dbReference type="RefSeq" id="WP_175277485.1">
    <property type="nucleotide sequence ID" value="NZ_CP054836.1"/>
</dbReference>
<organism evidence="5 6">
    <name type="scientific">Oricola thermophila</name>
    <dbReference type="NCBI Taxonomy" id="2742145"/>
    <lineage>
        <taxon>Bacteria</taxon>
        <taxon>Pseudomonadati</taxon>
        <taxon>Pseudomonadota</taxon>
        <taxon>Alphaproteobacteria</taxon>
        <taxon>Hyphomicrobiales</taxon>
        <taxon>Ahrensiaceae</taxon>
        <taxon>Oricola</taxon>
    </lineage>
</organism>
<evidence type="ECO:0000256" key="3">
    <source>
        <dbReference type="ARBA" id="ARBA00006171"/>
    </source>
</evidence>
<dbReference type="NCBIfam" id="TIGR01509">
    <property type="entry name" value="HAD-SF-IA-v3"/>
    <property type="match status" value="1"/>
</dbReference>
<dbReference type="PANTHER" id="PTHR43434">
    <property type="entry name" value="PHOSPHOGLYCOLATE PHOSPHATASE"/>
    <property type="match status" value="1"/>
</dbReference>
<dbReference type="EC" id="3.1.3.18" evidence="4"/>
<dbReference type="PANTHER" id="PTHR43434:SF1">
    <property type="entry name" value="PHOSPHOGLYCOLATE PHOSPHATASE"/>
    <property type="match status" value="1"/>
</dbReference>
<evidence type="ECO:0000256" key="2">
    <source>
        <dbReference type="ARBA" id="ARBA00004818"/>
    </source>
</evidence>
<dbReference type="GO" id="GO:0008967">
    <property type="term" value="F:phosphoglycolate phosphatase activity"/>
    <property type="evidence" value="ECO:0007669"/>
    <property type="project" value="UniProtKB-EC"/>
</dbReference>
<sequence>MSEPLLIFDCDGVLIDSEVIYLEVELAFLRDLGISVEWASYVREFMALGPAEWRAKYAGLILRETGEPLLDEGFEKLKAESRRRVAEELRPVEGAEAMLDGLRHPRCVASSTQLGFLYRKLDLVNFSRFFGDRIYSGDMVERGKPAPDLFLHAAQTLGYEGRDCVVVEDSVNGVLGGKAAGALVIGFTGGSHCRKGHGDMLEDAGADMVLDSHEELAAWIASELKTA</sequence>
<dbReference type="Proteomes" id="UP000509367">
    <property type="component" value="Chromosome"/>
</dbReference>
<accession>A0A6N1VGD7</accession>
<dbReference type="EMBL" id="CP054836">
    <property type="protein sequence ID" value="QKV19593.1"/>
    <property type="molecule type" value="Genomic_DNA"/>
</dbReference>
<name>A0A6N1VGD7_9HYPH</name>
<protein>
    <recommendedName>
        <fullName evidence="4">phosphoglycolate phosphatase</fullName>
        <ecNumber evidence="4">3.1.3.18</ecNumber>
    </recommendedName>
</protein>
<dbReference type="InterPro" id="IPR036412">
    <property type="entry name" value="HAD-like_sf"/>
</dbReference>
<comment type="catalytic activity">
    <reaction evidence="1">
        <text>2-phosphoglycolate + H2O = glycolate + phosphate</text>
        <dbReference type="Rhea" id="RHEA:14369"/>
        <dbReference type="ChEBI" id="CHEBI:15377"/>
        <dbReference type="ChEBI" id="CHEBI:29805"/>
        <dbReference type="ChEBI" id="CHEBI:43474"/>
        <dbReference type="ChEBI" id="CHEBI:58033"/>
        <dbReference type="EC" id="3.1.3.18"/>
    </reaction>
</comment>